<feature type="region of interest" description="Disordered" evidence="1">
    <location>
        <begin position="1"/>
        <end position="24"/>
    </location>
</feature>
<comment type="caution">
    <text evidence="2">The sequence shown here is derived from an EMBL/GenBank/DDBJ whole genome shotgun (WGS) entry which is preliminary data.</text>
</comment>
<evidence type="ECO:0000313" key="3">
    <source>
        <dbReference type="Proteomes" id="UP000499080"/>
    </source>
</evidence>
<dbReference type="Proteomes" id="UP000499080">
    <property type="component" value="Unassembled WGS sequence"/>
</dbReference>
<accession>A0A4Y2G5G2</accession>
<organism evidence="2 3">
    <name type="scientific">Araneus ventricosus</name>
    <name type="common">Orbweaver spider</name>
    <name type="synonym">Epeira ventricosa</name>
    <dbReference type="NCBI Taxonomy" id="182803"/>
    <lineage>
        <taxon>Eukaryota</taxon>
        <taxon>Metazoa</taxon>
        <taxon>Ecdysozoa</taxon>
        <taxon>Arthropoda</taxon>
        <taxon>Chelicerata</taxon>
        <taxon>Arachnida</taxon>
        <taxon>Araneae</taxon>
        <taxon>Araneomorphae</taxon>
        <taxon>Entelegynae</taxon>
        <taxon>Araneoidea</taxon>
        <taxon>Araneidae</taxon>
        <taxon>Araneus</taxon>
    </lineage>
</organism>
<dbReference type="EMBL" id="BGPR01001234">
    <property type="protein sequence ID" value="GBM48950.1"/>
    <property type="molecule type" value="Genomic_DNA"/>
</dbReference>
<feature type="compositionally biased region" description="Basic and acidic residues" evidence="1">
    <location>
        <begin position="14"/>
        <end position="24"/>
    </location>
</feature>
<evidence type="ECO:0000313" key="2">
    <source>
        <dbReference type="EMBL" id="GBM48950.1"/>
    </source>
</evidence>
<evidence type="ECO:0000256" key="1">
    <source>
        <dbReference type="SAM" id="MobiDB-lite"/>
    </source>
</evidence>
<name>A0A4Y2G5G2_ARAVE</name>
<feature type="region of interest" description="Disordered" evidence="1">
    <location>
        <begin position="49"/>
        <end position="93"/>
    </location>
</feature>
<gene>
    <name evidence="2" type="ORF">AVEN_150784_1</name>
</gene>
<reference evidence="2 3" key="1">
    <citation type="journal article" date="2019" name="Sci. Rep.">
        <title>Orb-weaving spider Araneus ventricosus genome elucidates the spidroin gene catalogue.</title>
        <authorList>
            <person name="Kono N."/>
            <person name="Nakamura H."/>
            <person name="Ohtoshi R."/>
            <person name="Moran D.A.P."/>
            <person name="Shinohara A."/>
            <person name="Yoshida Y."/>
            <person name="Fujiwara M."/>
            <person name="Mori M."/>
            <person name="Tomita M."/>
            <person name="Arakawa K."/>
        </authorList>
    </citation>
    <scope>NUCLEOTIDE SEQUENCE [LARGE SCALE GENOMIC DNA]</scope>
</reference>
<dbReference type="AlphaFoldDB" id="A0A4Y2G5G2"/>
<proteinExistence type="predicted"/>
<feature type="compositionally biased region" description="Basic and acidic residues" evidence="1">
    <location>
        <begin position="49"/>
        <end position="63"/>
    </location>
</feature>
<keyword evidence="3" id="KW-1185">Reference proteome</keyword>
<sequence>MTHPRKGPACTFRRSQETPPGDKKFCPAPALTHVDSTFYWQHCYQTHVMDDQPKKHPRYETAHSLRRRHPPQGENLPSSPSLRHPGTSGSGLP</sequence>
<protein>
    <submittedName>
        <fullName evidence="2">Uncharacterized protein</fullName>
    </submittedName>
</protein>